<dbReference type="PANTHER" id="PTHR30055">
    <property type="entry name" value="HTH-TYPE TRANSCRIPTIONAL REGULATOR RUTR"/>
    <property type="match status" value="1"/>
</dbReference>
<evidence type="ECO:0000256" key="2">
    <source>
        <dbReference type="ARBA" id="ARBA00023125"/>
    </source>
</evidence>
<dbReference type="AlphaFoldDB" id="A0A848KLP4"/>
<dbReference type="PROSITE" id="PS50977">
    <property type="entry name" value="HTH_TETR_2"/>
    <property type="match status" value="1"/>
</dbReference>
<dbReference type="Proteomes" id="UP000535543">
    <property type="component" value="Unassembled WGS sequence"/>
</dbReference>
<evidence type="ECO:0000313" key="7">
    <source>
        <dbReference type="Proteomes" id="UP000535543"/>
    </source>
</evidence>
<proteinExistence type="predicted"/>
<dbReference type="InterPro" id="IPR001647">
    <property type="entry name" value="HTH_TetR"/>
</dbReference>
<dbReference type="EMBL" id="VCQU01000012">
    <property type="protein sequence ID" value="NMN98766.1"/>
    <property type="molecule type" value="Genomic_DNA"/>
</dbReference>
<keyword evidence="3" id="KW-0804">Transcription</keyword>
<keyword evidence="2 4" id="KW-0238">DNA-binding</keyword>
<dbReference type="SUPFAM" id="SSF46689">
    <property type="entry name" value="Homeodomain-like"/>
    <property type="match status" value="1"/>
</dbReference>
<dbReference type="PANTHER" id="PTHR30055:SF234">
    <property type="entry name" value="HTH-TYPE TRANSCRIPTIONAL REGULATOR BETI"/>
    <property type="match status" value="1"/>
</dbReference>
<dbReference type="GO" id="GO:0003700">
    <property type="term" value="F:DNA-binding transcription factor activity"/>
    <property type="evidence" value="ECO:0007669"/>
    <property type="project" value="TreeGrafter"/>
</dbReference>
<feature type="domain" description="HTH tetR-type" evidence="5">
    <location>
        <begin position="17"/>
        <end position="77"/>
    </location>
</feature>
<dbReference type="InterPro" id="IPR009057">
    <property type="entry name" value="Homeodomain-like_sf"/>
</dbReference>
<reference evidence="6 7" key="2">
    <citation type="submission" date="2020-06" db="EMBL/GenBank/DDBJ databases">
        <title>Antribacter stalactiti gen. nov., sp. nov., a new member of the family Nacardiaceae isolated from a cave.</title>
        <authorList>
            <person name="Kim I.S."/>
        </authorList>
    </citation>
    <scope>NUCLEOTIDE SEQUENCE [LARGE SCALE GENOMIC DNA]</scope>
    <source>
        <strain evidence="6 7">YC2-7</strain>
    </source>
</reference>
<dbReference type="InterPro" id="IPR040611">
    <property type="entry name" value="AlkX_C"/>
</dbReference>
<sequence length="193" mass="21213">MIGDKIPALPYAQAARNLLRETVLVAVDELVRRNGWAATSISTVAKAAGVSRQTVYNEFGSRQSIAEAYILSRLETLLDAVEAVLLDGELEPAVRKALDMFFDMVDEPLIQTVLSGWANREELVVLVRLVNEQTVEHLTKIITEIRPTVDPEDATIFADTIARLVVAHAIAPTIPRSVATERMVRLAIIVLGE</sequence>
<protein>
    <submittedName>
        <fullName evidence="6">TetR/AcrR family transcriptional regulator</fullName>
    </submittedName>
</protein>
<feature type="DNA-binding region" description="H-T-H motif" evidence="4">
    <location>
        <begin position="40"/>
        <end position="59"/>
    </location>
</feature>
<dbReference type="RefSeq" id="WP_169593393.1">
    <property type="nucleotide sequence ID" value="NZ_VCQU01000012.1"/>
</dbReference>
<dbReference type="PRINTS" id="PR00455">
    <property type="entry name" value="HTHTETR"/>
</dbReference>
<organism evidence="6 7">
    <name type="scientific">Antrihabitans stalactiti</name>
    <dbReference type="NCBI Taxonomy" id="2584121"/>
    <lineage>
        <taxon>Bacteria</taxon>
        <taxon>Bacillati</taxon>
        <taxon>Actinomycetota</taxon>
        <taxon>Actinomycetes</taxon>
        <taxon>Mycobacteriales</taxon>
        <taxon>Nocardiaceae</taxon>
        <taxon>Antrihabitans</taxon>
    </lineage>
</organism>
<dbReference type="InterPro" id="IPR050109">
    <property type="entry name" value="HTH-type_TetR-like_transc_reg"/>
</dbReference>
<accession>A0A848KLP4</accession>
<keyword evidence="1" id="KW-0805">Transcription regulation</keyword>
<reference evidence="6 7" key="1">
    <citation type="submission" date="2019-05" db="EMBL/GenBank/DDBJ databases">
        <authorList>
            <person name="Lee S.D."/>
        </authorList>
    </citation>
    <scope>NUCLEOTIDE SEQUENCE [LARGE SCALE GENOMIC DNA]</scope>
    <source>
        <strain evidence="6 7">YC2-7</strain>
    </source>
</reference>
<evidence type="ECO:0000256" key="1">
    <source>
        <dbReference type="ARBA" id="ARBA00023015"/>
    </source>
</evidence>
<dbReference type="Pfam" id="PF00440">
    <property type="entry name" value="TetR_N"/>
    <property type="match status" value="1"/>
</dbReference>
<evidence type="ECO:0000313" key="6">
    <source>
        <dbReference type="EMBL" id="NMN98766.1"/>
    </source>
</evidence>
<evidence type="ECO:0000256" key="3">
    <source>
        <dbReference type="ARBA" id="ARBA00023163"/>
    </source>
</evidence>
<dbReference type="Gene3D" id="1.10.357.10">
    <property type="entry name" value="Tetracycline Repressor, domain 2"/>
    <property type="match status" value="1"/>
</dbReference>
<evidence type="ECO:0000259" key="5">
    <source>
        <dbReference type="PROSITE" id="PS50977"/>
    </source>
</evidence>
<comment type="caution">
    <text evidence="6">The sequence shown here is derived from an EMBL/GenBank/DDBJ whole genome shotgun (WGS) entry which is preliminary data.</text>
</comment>
<dbReference type="GO" id="GO:0000976">
    <property type="term" value="F:transcription cis-regulatory region binding"/>
    <property type="evidence" value="ECO:0007669"/>
    <property type="project" value="TreeGrafter"/>
</dbReference>
<name>A0A848KLP4_9NOCA</name>
<evidence type="ECO:0000256" key="4">
    <source>
        <dbReference type="PROSITE-ProRule" id="PRU00335"/>
    </source>
</evidence>
<keyword evidence="7" id="KW-1185">Reference proteome</keyword>
<gene>
    <name evidence="6" type="ORF">FGL95_27405</name>
</gene>
<dbReference type="Pfam" id="PF18556">
    <property type="entry name" value="TetR_C_35"/>
    <property type="match status" value="1"/>
</dbReference>